<keyword evidence="3" id="KW-1185">Reference proteome</keyword>
<protein>
    <submittedName>
        <fullName evidence="2">DUF4389 domain-containing protein</fullName>
    </submittedName>
</protein>
<proteinExistence type="predicted"/>
<dbReference type="RefSeq" id="WP_260653662.1">
    <property type="nucleotide sequence ID" value="NZ_CP104275.1"/>
</dbReference>
<dbReference type="InterPro" id="IPR025498">
    <property type="entry name" value="DUF4389"/>
</dbReference>
<keyword evidence="1" id="KW-0812">Transmembrane</keyword>
<reference evidence="2" key="1">
    <citation type="submission" date="2022-09" db="EMBL/GenBank/DDBJ databases">
        <title>Novel species in genus Arthrobacter.</title>
        <authorList>
            <person name="Liu Y."/>
        </authorList>
    </citation>
    <scope>NUCLEOTIDE SEQUENCE</scope>
    <source>
        <strain evidence="2">Zg-Y815</strain>
    </source>
</reference>
<sequence>MNPGRIVLIVIGSLLVLAGLTAGAAAAALGLLAAAQRDDGYLSVPEETYSVGSYALTSENIEVSSGISAGDNVGTVQIRGTNPDGELFIGIASDTDVDRYLAGVAHSELGDVTFEPFSAEYEETPGTAAPAPPGEQDFWAASSEGAGTREIDWPLQEGEWTVVVMNADAAPRVTAELQAGVRSDVFGPLTWWLILGAVVLVLGGVALILAGILTGRKPGSAYPAAGAYPGPEGGHGPYGYGVAAAAPEVPVLSAAGAGQLTAGGYGGPYPARLYGELDPGLSRWLWLVKWFLAIPHYILLAFLWIAFGVATVVAGFAILFTTRYPRALFDFNVGVIRWSWRVAFYATGVLGTDRYPPFSLERTDYPADFDVAYPDRLSRGLVLVKWWLLVLPQALIVGAFSGSGYVVVRQAGPLGGWDRSMGGGDWDGPVDWVTDPAAESLRSVGGWTASLLALLVVVAAVALLFTGRYPRALFDLVMGLQRWSYRVLAYTALMRDEYPPFRLDQGPVDARDLPPAGDVARAG</sequence>
<dbReference type="Pfam" id="PF14333">
    <property type="entry name" value="DUF4389"/>
    <property type="match status" value="2"/>
</dbReference>
<feature type="transmembrane region" description="Helical" evidence="1">
    <location>
        <begin position="191"/>
        <end position="213"/>
    </location>
</feature>
<feature type="transmembrane region" description="Helical" evidence="1">
    <location>
        <begin position="386"/>
        <end position="408"/>
    </location>
</feature>
<accession>A0ABY5YWL4</accession>
<keyword evidence="1" id="KW-0472">Membrane</keyword>
<organism evidence="2 3">
    <name type="scientific">Arthrobacter zhaoxinii</name>
    <dbReference type="NCBI Taxonomy" id="2964616"/>
    <lineage>
        <taxon>Bacteria</taxon>
        <taxon>Bacillati</taxon>
        <taxon>Actinomycetota</taxon>
        <taxon>Actinomycetes</taxon>
        <taxon>Micrococcales</taxon>
        <taxon>Micrococcaceae</taxon>
        <taxon>Arthrobacter</taxon>
    </lineage>
</organism>
<dbReference type="Proteomes" id="UP001059859">
    <property type="component" value="Chromosome"/>
</dbReference>
<keyword evidence="1" id="KW-1133">Transmembrane helix</keyword>
<name>A0ABY5YWL4_9MICC</name>
<feature type="transmembrane region" description="Helical" evidence="1">
    <location>
        <begin position="444"/>
        <end position="465"/>
    </location>
</feature>
<evidence type="ECO:0000313" key="2">
    <source>
        <dbReference type="EMBL" id="UWX98581.1"/>
    </source>
</evidence>
<gene>
    <name evidence="2" type="ORF">N2K95_08050</name>
</gene>
<dbReference type="EMBL" id="CP104275">
    <property type="protein sequence ID" value="UWX98581.1"/>
    <property type="molecule type" value="Genomic_DNA"/>
</dbReference>
<evidence type="ECO:0000313" key="3">
    <source>
        <dbReference type="Proteomes" id="UP001059859"/>
    </source>
</evidence>
<feature type="transmembrane region" description="Helical" evidence="1">
    <location>
        <begin position="6"/>
        <end position="33"/>
    </location>
</feature>
<evidence type="ECO:0000256" key="1">
    <source>
        <dbReference type="SAM" id="Phobius"/>
    </source>
</evidence>
<feature type="transmembrane region" description="Helical" evidence="1">
    <location>
        <begin position="294"/>
        <end position="320"/>
    </location>
</feature>